<dbReference type="PANTHER" id="PTHR20935">
    <property type="entry name" value="PHOSPHOGLYCERATE MUTASE-RELATED"/>
    <property type="match status" value="1"/>
</dbReference>
<dbReference type="InterPro" id="IPR051021">
    <property type="entry name" value="Mito_Ser/Thr_phosphatase"/>
</dbReference>
<accession>A0A919C7T9</accession>
<dbReference type="CDD" id="cd07067">
    <property type="entry name" value="HP_PGM_like"/>
    <property type="match status" value="1"/>
</dbReference>
<dbReference type="Proteomes" id="UP000638353">
    <property type="component" value="Unassembled WGS sequence"/>
</dbReference>
<dbReference type="EMBL" id="BMVC01000002">
    <property type="protein sequence ID" value="GHC82281.1"/>
    <property type="molecule type" value="Genomic_DNA"/>
</dbReference>
<dbReference type="Pfam" id="PF00300">
    <property type="entry name" value="His_Phos_1"/>
    <property type="match status" value="1"/>
</dbReference>
<evidence type="ECO:0000313" key="3">
    <source>
        <dbReference type="Proteomes" id="UP000638353"/>
    </source>
</evidence>
<reference evidence="2" key="2">
    <citation type="submission" date="2020-09" db="EMBL/GenBank/DDBJ databases">
        <authorList>
            <person name="Sun Q."/>
            <person name="Ohkuma M."/>
        </authorList>
    </citation>
    <scope>NUCLEOTIDE SEQUENCE</scope>
    <source>
        <strain evidence="2">JCM 4637</strain>
    </source>
</reference>
<dbReference type="AlphaFoldDB" id="A0A919C7T9"/>
<keyword evidence="1" id="KW-0378">Hydrolase</keyword>
<organism evidence="2 3">
    <name type="scientific">Streptomyces finlayi</name>
    <dbReference type="NCBI Taxonomy" id="67296"/>
    <lineage>
        <taxon>Bacteria</taxon>
        <taxon>Bacillati</taxon>
        <taxon>Actinomycetota</taxon>
        <taxon>Actinomycetes</taxon>
        <taxon>Kitasatosporales</taxon>
        <taxon>Streptomycetaceae</taxon>
        <taxon>Streptomyces</taxon>
    </lineage>
</organism>
<dbReference type="Gene3D" id="3.40.50.1240">
    <property type="entry name" value="Phosphoglycerate mutase-like"/>
    <property type="match status" value="1"/>
</dbReference>
<dbReference type="InterPro" id="IPR029033">
    <property type="entry name" value="His_PPase_superfam"/>
</dbReference>
<comment type="caution">
    <text evidence="2">The sequence shown here is derived from an EMBL/GenBank/DDBJ whole genome shotgun (WGS) entry which is preliminary data.</text>
</comment>
<dbReference type="RefSeq" id="WP_189822255.1">
    <property type="nucleotide sequence ID" value="NZ_BMVC01000002.1"/>
</dbReference>
<dbReference type="InterPro" id="IPR013078">
    <property type="entry name" value="His_Pase_superF_clade-1"/>
</dbReference>
<proteinExistence type="predicted"/>
<dbReference type="SUPFAM" id="SSF53254">
    <property type="entry name" value="Phosphoglycerate mutase-like"/>
    <property type="match status" value="1"/>
</dbReference>
<evidence type="ECO:0000313" key="2">
    <source>
        <dbReference type="EMBL" id="GHC82281.1"/>
    </source>
</evidence>
<reference evidence="2" key="1">
    <citation type="journal article" date="2014" name="Int. J. Syst. Evol. Microbiol.">
        <title>Complete genome sequence of Corynebacterium casei LMG S-19264T (=DSM 44701T), isolated from a smear-ripened cheese.</title>
        <authorList>
            <consortium name="US DOE Joint Genome Institute (JGI-PGF)"/>
            <person name="Walter F."/>
            <person name="Albersmeier A."/>
            <person name="Kalinowski J."/>
            <person name="Ruckert C."/>
        </authorList>
    </citation>
    <scope>NUCLEOTIDE SEQUENCE</scope>
    <source>
        <strain evidence="2">JCM 4637</strain>
    </source>
</reference>
<dbReference type="PANTHER" id="PTHR20935:SF0">
    <property type="entry name" value="SERINE_THREONINE-PROTEIN PHOSPHATASE PGAM5, MITOCHONDRIAL"/>
    <property type="match status" value="1"/>
</dbReference>
<evidence type="ECO:0000256" key="1">
    <source>
        <dbReference type="ARBA" id="ARBA00022801"/>
    </source>
</evidence>
<name>A0A919C7T9_9ACTN</name>
<sequence length="200" mass="22361">MKTAPRHLYIARHAQATPDESGLSETGRRQAALLGERLRSVRFDAIHHGPLPRAAETARLVADRLEHAVLPQVTAAAGDFVPYEPVREDFPEGIDADRYLNFVAQFPPEEREQGPELAARAIELLTGPADEPRRELVVTHNFLAAWFVREALQAPAWRWLGLNLANAALTVIRYEAGRPDTVLVLNDMAHLPPELREFDV</sequence>
<protein>
    <submittedName>
        <fullName evidence="2">Phosphoglycerate mutase</fullName>
    </submittedName>
</protein>
<dbReference type="SMART" id="SM00855">
    <property type="entry name" value="PGAM"/>
    <property type="match status" value="1"/>
</dbReference>
<dbReference type="GO" id="GO:0016787">
    <property type="term" value="F:hydrolase activity"/>
    <property type="evidence" value="ECO:0007669"/>
    <property type="project" value="UniProtKB-KW"/>
</dbReference>
<gene>
    <name evidence="2" type="ORF">GCM10010334_10380</name>
</gene>